<protein>
    <submittedName>
        <fullName evidence="6">DIX domain-containing protein</fullName>
    </submittedName>
</protein>
<dbReference type="PANTHER" id="PTHR46102:SF2">
    <property type="entry name" value="AXIN"/>
    <property type="match status" value="1"/>
</dbReference>
<dbReference type="InterPro" id="IPR001158">
    <property type="entry name" value="DIX"/>
</dbReference>
<dbReference type="Gene3D" id="2.40.240.130">
    <property type="match status" value="1"/>
</dbReference>
<dbReference type="SUPFAM" id="SSF54236">
    <property type="entry name" value="Ubiquitin-like"/>
    <property type="match status" value="1"/>
</dbReference>
<dbReference type="GO" id="GO:0005886">
    <property type="term" value="C:plasma membrane"/>
    <property type="evidence" value="ECO:0007669"/>
    <property type="project" value="TreeGrafter"/>
</dbReference>
<dbReference type="GO" id="GO:0016055">
    <property type="term" value="P:Wnt signaling pathway"/>
    <property type="evidence" value="ECO:0007669"/>
    <property type="project" value="UniProtKB-KW"/>
</dbReference>
<dbReference type="GO" id="GO:0032436">
    <property type="term" value="P:positive regulation of proteasomal ubiquitin-dependent protein catabolic process"/>
    <property type="evidence" value="ECO:0007669"/>
    <property type="project" value="TreeGrafter"/>
</dbReference>
<dbReference type="PANTHER" id="PTHR46102">
    <property type="entry name" value="AXIN"/>
    <property type="match status" value="1"/>
</dbReference>
<accession>A0A914D1R5</accession>
<reference evidence="6" key="1">
    <citation type="submission" date="2022-11" db="UniProtKB">
        <authorList>
            <consortium name="WormBaseParasite"/>
        </authorList>
    </citation>
    <scope>IDENTIFICATION</scope>
</reference>
<evidence type="ECO:0000256" key="1">
    <source>
        <dbReference type="ARBA" id="ARBA00022687"/>
    </source>
</evidence>
<proteinExistence type="predicted"/>
<feature type="domain" description="DIX" evidence="4">
    <location>
        <begin position="269"/>
        <end position="353"/>
    </location>
</feature>
<dbReference type="WBParaSite" id="ACRNAN_scaffold16602.g18857.t1">
    <property type="protein sequence ID" value="ACRNAN_scaffold16602.g18857.t1"/>
    <property type="gene ID" value="ACRNAN_scaffold16602.g18857"/>
</dbReference>
<dbReference type="GO" id="GO:0090090">
    <property type="term" value="P:negative regulation of canonical Wnt signaling pathway"/>
    <property type="evidence" value="ECO:0007669"/>
    <property type="project" value="InterPro"/>
</dbReference>
<dbReference type="GO" id="GO:0031625">
    <property type="term" value="F:ubiquitin protein ligase binding"/>
    <property type="evidence" value="ECO:0007669"/>
    <property type="project" value="TreeGrafter"/>
</dbReference>
<dbReference type="InterPro" id="IPR029071">
    <property type="entry name" value="Ubiquitin-like_domsf"/>
</dbReference>
<keyword evidence="1 2" id="KW-0879">Wnt signaling pathway</keyword>
<evidence type="ECO:0000256" key="3">
    <source>
        <dbReference type="SAM" id="MobiDB-lite"/>
    </source>
</evidence>
<feature type="compositionally biased region" description="Polar residues" evidence="3">
    <location>
        <begin position="234"/>
        <end position="253"/>
    </location>
</feature>
<dbReference type="GO" id="GO:0060090">
    <property type="term" value="F:molecular adaptor activity"/>
    <property type="evidence" value="ECO:0007669"/>
    <property type="project" value="TreeGrafter"/>
</dbReference>
<evidence type="ECO:0000313" key="5">
    <source>
        <dbReference type="Proteomes" id="UP000887540"/>
    </source>
</evidence>
<evidence type="ECO:0000259" key="4">
    <source>
        <dbReference type="PROSITE" id="PS50841"/>
    </source>
</evidence>
<sequence length="356" mass="41194">MNREMDKYNIGDMDKDKDGIETTAYQNSEKVQAKTKILKIFANRLSSLRTSKEELFYDARKSSNWDEEEAPLPELFALPQPFQPDHYPKQQETSLFLPNAQNFATSDSDVTFFDTDIENKPSTAFFNSNMNFDPYGKYGFAPPPADRSKKFSSELRDFAAQYPTMSYQTNEQPVYGSYWTQGKSISHFSLYGNQFSDSSGFCSSESAHLPYFNQNISMRNNIENDRNFNHTPKDYSSSTLQRPSTLSNHSNKNIHPFATLPRPNKKCQEPFNKLIVIYKDCGIPYVVKVDPYEMTFRDFRRQYGISSKINKRFFFKSICEDSSAPYQWTLIMDDSMVLPIFEGKIIAESKDTSDFQ</sequence>
<organism evidence="5 6">
    <name type="scientific">Acrobeloides nanus</name>
    <dbReference type="NCBI Taxonomy" id="290746"/>
    <lineage>
        <taxon>Eukaryota</taxon>
        <taxon>Metazoa</taxon>
        <taxon>Ecdysozoa</taxon>
        <taxon>Nematoda</taxon>
        <taxon>Chromadorea</taxon>
        <taxon>Rhabditida</taxon>
        <taxon>Tylenchina</taxon>
        <taxon>Cephalobomorpha</taxon>
        <taxon>Cephaloboidea</taxon>
        <taxon>Cephalobidae</taxon>
        <taxon>Acrobeloides</taxon>
    </lineage>
</organism>
<name>A0A914D1R5_9BILA</name>
<feature type="region of interest" description="Disordered" evidence="3">
    <location>
        <begin position="226"/>
        <end position="261"/>
    </location>
</feature>
<dbReference type="GO" id="GO:0019901">
    <property type="term" value="F:protein kinase binding"/>
    <property type="evidence" value="ECO:0007669"/>
    <property type="project" value="TreeGrafter"/>
</dbReference>
<dbReference type="InterPro" id="IPR038207">
    <property type="entry name" value="DIX_dom_sf"/>
</dbReference>
<dbReference type="Pfam" id="PF00778">
    <property type="entry name" value="DIX"/>
    <property type="match status" value="1"/>
</dbReference>
<evidence type="ECO:0000256" key="2">
    <source>
        <dbReference type="PROSITE-ProRule" id="PRU00069"/>
    </source>
</evidence>
<dbReference type="GO" id="GO:0030877">
    <property type="term" value="C:beta-catenin destruction complex"/>
    <property type="evidence" value="ECO:0007669"/>
    <property type="project" value="TreeGrafter"/>
</dbReference>
<dbReference type="InterPro" id="IPR043581">
    <property type="entry name" value="Axin-like"/>
</dbReference>
<dbReference type="AlphaFoldDB" id="A0A914D1R5"/>
<dbReference type="GO" id="GO:0008013">
    <property type="term" value="F:beta-catenin binding"/>
    <property type="evidence" value="ECO:0007669"/>
    <property type="project" value="TreeGrafter"/>
</dbReference>
<dbReference type="PROSITE" id="PS50841">
    <property type="entry name" value="DIX"/>
    <property type="match status" value="1"/>
</dbReference>
<dbReference type="GO" id="GO:0048468">
    <property type="term" value="P:cell development"/>
    <property type="evidence" value="ECO:0007669"/>
    <property type="project" value="TreeGrafter"/>
</dbReference>
<keyword evidence="5" id="KW-1185">Reference proteome</keyword>
<dbReference type="Proteomes" id="UP000887540">
    <property type="component" value="Unplaced"/>
</dbReference>
<evidence type="ECO:0000313" key="6">
    <source>
        <dbReference type="WBParaSite" id="ACRNAN_scaffold16602.g18857.t1"/>
    </source>
</evidence>
<dbReference type="GO" id="GO:0005634">
    <property type="term" value="C:nucleus"/>
    <property type="evidence" value="ECO:0007669"/>
    <property type="project" value="TreeGrafter"/>
</dbReference>